<proteinExistence type="predicted"/>
<dbReference type="EMBL" id="AP014800">
    <property type="protein sequence ID" value="BAQ71293.1"/>
    <property type="molecule type" value="Genomic_DNA"/>
</dbReference>
<evidence type="ECO:0000313" key="2">
    <source>
        <dbReference type="EMBL" id="BAQ71293.1"/>
    </source>
</evidence>
<keyword evidence="1" id="KW-0812">Transmembrane</keyword>
<dbReference type="PATRIC" id="fig|35806.4.peg.4278"/>
<feature type="transmembrane region" description="Helical" evidence="1">
    <location>
        <begin position="559"/>
        <end position="576"/>
    </location>
</feature>
<reference evidence="2 3" key="1">
    <citation type="submission" date="2015-02" db="EMBL/GenBank/DDBJ databases">
        <title>Genome sequene of Rhodovulum sulfidophilum DSM 2351.</title>
        <authorList>
            <person name="Nagao N."/>
        </authorList>
    </citation>
    <scope>NUCLEOTIDE SEQUENCE [LARGE SCALE GENOMIC DNA]</scope>
    <source>
        <strain evidence="2 3">DSM 2351</strain>
    </source>
</reference>
<organism evidence="2 3">
    <name type="scientific">Rhodovulum sulfidophilum</name>
    <name type="common">Rhodobacter sulfidophilus</name>
    <dbReference type="NCBI Taxonomy" id="35806"/>
    <lineage>
        <taxon>Bacteria</taxon>
        <taxon>Pseudomonadati</taxon>
        <taxon>Pseudomonadota</taxon>
        <taxon>Alphaproteobacteria</taxon>
        <taxon>Rhodobacterales</taxon>
        <taxon>Paracoccaceae</taxon>
        <taxon>Rhodovulum</taxon>
    </lineage>
</organism>
<keyword evidence="1" id="KW-0472">Membrane</keyword>
<sequence>MPDAQSDHIPADRIPVNGLRLLFQWPLTLSAPPGTRFSDDWIARRLAGTRRALDTAPLWTRLDDPLDLLPQAGECDGGAYAEFAYFHDFTQSFLYPPKGKTAPAYDLYQRTDVTGLVARIAGRGSFEFAVRRHTLHLFRTGVAILSLELELQGPAMLADCQALIDHLRRTYVPFWEGGKDKDGKTTFQAKRVPEQVKLIRRDGADDDGKASRPPDPEAARAFLDRHAGDRKSRDPDVLDHWRDLIAPLKLIGEGGPWRDPSDERMPVNSFISLTPPGLDQVKVDDEKVRMCREALEQVSDGDWFRLWDAEEPGANGYPYNPDFLEKYRADAFYDRFYPSAETGGSASRMVFGGMHFGCVGAGFFTDNIMVHHWRRHYAQMSLIARFEATMLLLVSSRISRAVGRYEDFRERRFQRMMGAGANEVFVKLFHDGDKRRSVVQFEEDILEIMDAFQRFVNRFHFTGVTSQTQGREMFELWQKSLGLRELFRDVKDELESVAATVAARQQKREARSATKLQNVAFFGIAAGLVVGALGANLLIAPEGGQKLLTGLSEGEQTAAIAGLVVALFGAAWVFYIREK</sequence>
<dbReference type="Proteomes" id="UP000064912">
    <property type="component" value="Chromosome"/>
</dbReference>
<feature type="transmembrane region" description="Helical" evidence="1">
    <location>
        <begin position="516"/>
        <end position="539"/>
    </location>
</feature>
<dbReference type="KEGG" id="rsu:NHU_04173"/>
<keyword evidence="1" id="KW-1133">Transmembrane helix</keyword>
<accession>A0A0D6B846</accession>
<gene>
    <name evidence="2" type="ORF">NHU_04173</name>
</gene>
<evidence type="ECO:0000256" key="1">
    <source>
        <dbReference type="SAM" id="Phobius"/>
    </source>
</evidence>
<dbReference type="AlphaFoldDB" id="A0A0D6B846"/>
<name>A0A0D6B846_RHOSU</name>
<evidence type="ECO:0000313" key="3">
    <source>
        <dbReference type="Proteomes" id="UP000064912"/>
    </source>
</evidence>
<protein>
    <submittedName>
        <fullName evidence="2">Uncharacterized protein</fullName>
    </submittedName>
</protein>